<dbReference type="PROSITE" id="PS50969">
    <property type="entry name" value="FCP1"/>
    <property type="match status" value="1"/>
</dbReference>
<name>A0A2S5B6F6_9BASI</name>
<feature type="compositionally biased region" description="Polar residues" evidence="1">
    <location>
        <begin position="176"/>
        <end position="191"/>
    </location>
</feature>
<accession>A0A2S5B6F6</accession>
<dbReference type="InterPro" id="IPR023214">
    <property type="entry name" value="HAD_sf"/>
</dbReference>
<dbReference type="InterPro" id="IPR036412">
    <property type="entry name" value="HAD-like_sf"/>
</dbReference>
<evidence type="ECO:0000256" key="1">
    <source>
        <dbReference type="SAM" id="MobiDB-lite"/>
    </source>
</evidence>
<dbReference type="InterPro" id="IPR011948">
    <property type="entry name" value="Dullard_phosphatase"/>
</dbReference>
<reference evidence="3 4" key="1">
    <citation type="journal article" date="2018" name="Front. Microbiol.">
        <title>Prospects for Fungal Bioremediation of Acidic Radioactive Waste Sites: Characterization and Genome Sequence of Rhodotorula taiwanensis MD1149.</title>
        <authorList>
            <person name="Tkavc R."/>
            <person name="Matrosova V.Y."/>
            <person name="Grichenko O.E."/>
            <person name="Gostincar C."/>
            <person name="Volpe R.P."/>
            <person name="Klimenkova P."/>
            <person name="Gaidamakova E.K."/>
            <person name="Zhou C.E."/>
            <person name="Stewart B.J."/>
            <person name="Lyman M.G."/>
            <person name="Malfatti S.A."/>
            <person name="Rubinfeld B."/>
            <person name="Courtot M."/>
            <person name="Singh J."/>
            <person name="Dalgard C.L."/>
            <person name="Hamilton T."/>
            <person name="Frey K.G."/>
            <person name="Gunde-Cimerman N."/>
            <person name="Dugan L."/>
            <person name="Daly M.J."/>
        </authorList>
    </citation>
    <scope>NUCLEOTIDE SEQUENCE [LARGE SCALE GENOMIC DNA]</scope>
    <source>
        <strain evidence="3 4">MD1149</strain>
    </source>
</reference>
<dbReference type="GO" id="GO:1904262">
    <property type="term" value="P:negative regulation of TORC1 signaling"/>
    <property type="evidence" value="ECO:0007669"/>
    <property type="project" value="UniProtKB-ARBA"/>
</dbReference>
<dbReference type="NCBIfam" id="TIGR02251">
    <property type="entry name" value="HIF-SF_euk"/>
    <property type="match status" value="1"/>
</dbReference>
<feature type="compositionally biased region" description="Low complexity" evidence="1">
    <location>
        <begin position="296"/>
        <end position="325"/>
    </location>
</feature>
<feature type="compositionally biased region" description="Polar residues" evidence="1">
    <location>
        <begin position="55"/>
        <end position="69"/>
    </location>
</feature>
<dbReference type="FunFam" id="3.40.50.1000:FF:000043">
    <property type="entry name" value="General stress response phosphoprotein phosphatase Psr1/2"/>
    <property type="match status" value="1"/>
</dbReference>
<feature type="compositionally biased region" description="Low complexity" evidence="1">
    <location>
        <begin position="197"/>
        <end position="243"/>
    </location>
</feature>
<gene>
    <name evidence="3" type="ORF">BMF94_4627</name>
</gene>
<feature type="compositionally biased region" description="Low complexity" evidence="1">
    <location>
        <begin position="75"/>
        <end position="91"/>
    </location>
</feature>
<dbReference type="GO" id="GO:0016791">
    <property type="term" value="F:phosphatase activity"/>
    <property type="evidence" value="ECO:0007669"/>
    <property type="project" value="InterPro"/>
</dbReference>
<dbReference type="SUPFAM" id="SSF56784">
    <property type="entry name" value="HAD-like"/>
    <property type="match status" value="1"/>
</dbReference>
<dbReference type="InterPro" id="IPR004274">
    <property type="entry name" value="FCP1_dom"/>
</dbReference>
<protein>
    <recommendedName>
        <fullName evidence="2">FCP1 homology domain-containing protein</fullName>
    </recommendedName>
</protein>
<proteinExistence type="predicted"/>
<evidence type="ECO:0000259" key="2">
    <source>
        <dbReference type="PROSITE" id="PS50969"/>
    </source>
</evidence>
<dbReference type="Proteomes" id="UP000237144">
    <property type="component" value="Unassembled WGS sequence"/>
</dbReference>
<dbReference type="PANTHER" id="PTHR12210">
    <property type="entry name" value="DULLARD PROTEIN PHOSPHATASE"/>
    <property type="match status" value="1"/>
</dbReference>
<dbReference type="GO" id="GO:0045944">
    <property type="term" value="P:positive regulation of transcription by RNA polymerase II"/>
    <property type="evidence" value="ECO:0007669"/>
    <property type="project" value="UniProtKB-ARBA"/>
</dbReference>
<keyword evidence="4" id="KW-1185">Reference proteome</keyword>
<feature type="region of interest" description="Disordered" evidence="1">
    <location>
        <begin position="39"/>
        <end position="480"/>
    </location>
</feature>
<dbReference type="CDD" id="cd07521">
    <property type="entry name" value="HAD_FCP1-like"/>
    <property type="match status" value="1"/>
</dbReference>
<dbReference type="InterPro" id="IPR050365">
    <property type="entry name" value="TIM50"/>
</dbReference>
<dbReference type="SMART" id="SM00577">
    <property type="entry name" value="CPDc"/>
    <property type="match status" value="1"/>
</dbReference>
<comment type="caution">
    <text evidence="3">The sequence shown here is derived from an EMBL/GenBank/DDBJ whole genome shotgun (WGS) entry which is preliminary data.</text>
</comment>
<evidence type="ECO:0000313" key="4">
    <source>
        <dbReference type="Proteomes" id="UP000237144"/>
    </source>
</evidence>
<dbReference type="Pfam" id="PF03031">
    <property type="entry name" value="NIF"/>
    <property type="match status" value="1"/>
</dbReference>
<dbReference type="GO" id="GO:0009651">
    <property type="term" value="P:response to salt stress"/>
    <property type="evidence" value="ECO:0007669"/>
    <property type="project" value="UniProtKB-ARBA"/>
</dbReference>
<feature type="compositionally biased region" description="Acidic residues" evidence="1">
    <location>
        <begin position="458"/>
        <end position="480"/>
    </location>
</feature>
<evidence type="ECO:0000313" key="3">
    <source>
        <dbReference type="EMBL" id="POY72325.1"/>
    </source>
</evidence>
<dbReference type="AlphaFoldDB" id="A0A2S5B6F6"/>
<dbReference type="GO" id="GO:0034198">
    <property type="term" value="P:cellular response to amino acid starvation"/>
    <property type="evidence" value="ECO:0007669"/>
    <property type="project" value="UniProtKB-ARBA"/>
</dbReference>
<dbReference type="STRING" id="741276.A0A2S5B6F6"/>
<dbReference type="EMBL" id="PJQD01000050">
    <property type="protein sequence ID" value="POY72325.1"/>
    <property type="molecule type" value="Genomic_DNA"/>
</dbReference>
<sequence length="709" mass="73012">MASSLAGNTSATLPADETTSALTLSPLADPIAAHPPALALAPPVHLGEPLRGSDPASTDATDLSASPSSKPVRPPRAAQRPSTASRRTSTSGYESIAGTNPAAVASESVVPTDANASEGTTLVGAGGADSAVPEMSSVEKVDDAAAKAAIDKSAGASVPTAGSSSQTGPDADKRPSTVSQTVVADESTASTPKIGGAAAPSASTSPNNNLNTTAASTRSPAAAAGNASTPRPRTTQPTTPSPSAKKRKGGFSLLACLPCFGSTGHEEDPPQQPAAPARRVSPTPPVNEAEKDQEKVPVPASSDAAVDPPAEPAAVAANEAPPAVVESEKAVSAEDPNPQAAVTSPVVEPASNVVASTGDPVSQPLPTAPTANSGVVLPAEETEGVTSGAVVPPGQVAASQVPQAPTPTPRQRRRRAKQQQQARSGTDGIITSVPEPGAVGGGILLAPRHDEITSSEISTDEEDEDDLDESEEEEEEEDEEQMLIARGGVGIPIGEDGLPHPLLDELSSDLHGRKCLVLDLDETLVHSSFKMVHQADFVVPVEIENQFHNVYVIKRPGVDAFLKAMGEIYEVVVFTASLSKYADPVLDHLDIHRVVKHRLFRESCYNNKGNYVKDLSQLGRPISECIIIDNSPASYVFHPNNAVPISSWFNDPHDTELTDLIPFLADLSTVDDIRSVLDANLYLPSMGADGAALAGAGEADGISTALQQL</sequence>
<organism evidence="3 4">
    <name type="scientific">Rhodotorula taiwanensis</name>
    <dbReference type="NCBI Taxonomy" id="741276"/>
    <lineage>
        <taxon>Eukaryota</taxon>
        <taxon>Fungi</taxon>
        <taxon>Dikarya</taxon>
        <taxon>Basidiomycota</taxon>
        <taxon>Pucciniomycotina</taxon>
        <taxon>Microbotryomycetes</taxon>
        <taxon>Sporidiobolales</taxon>
        <taxon>Sporidiobolaceae</taxon>
        <taxon>Rhodotorula</taxon>
    </lineage>
</organism>
<feature type="domain" description="FCP1 homology" evidence="2">
    <location>
        <begin position="509"/>
        <end position="667"/>
    </location>
</feature>
<dbReference type="Gene3D" id="3.40.50.1000">
    <property type="entry name" value="HAD superfamily/HAD-like"/>
    <property type="match status" value="1"/>
</dbReference>
<dbReference type="OrthoDB" id="277011at2759"/>
<feature type="compositionally biased region" description="Low complexity" evidence="1">
    <location>
        <begin position="146"/>
        <end position="156"/>
    </location>
</feature>